<keyword evidence="2" id="KW-1185">Reference proteome</keyword>
<gene>
    <name evidence="1" type="ORF">F5144DRAFT_480445</name>
</gene>
<dbReference type="EMBL" id="JAGIZQ010000001">
    <property type="protein sequence ID" value="KAH6650986.1"/>
    <property type="molecule type" value="Genomic_DNA"/>
</dbReference>
<evidence type="ECO:0000313" key="1">
    <source>
        <dbReference type="EMBL" id="KAH6650986.1"/>
    </source>
</evidence>
<evidence type="ECO:0000313" key="2">
    <source>
        <dbReference type="Proteomes" id="UP000724584"/>
    </source>
</evidence>
<sequence>MSATSSSPAAGSSPQAWSPARPQHNCIECKRLKRACDKGSPCSKCVKANRTCEYKDPGDDGLYGPISAAKDIHSLTFGTLLEILINKPRVKEAVSLYFSGVNTWFTVIERASFERDLEANWGNLPAEQSAMALCMALVAHPPNQKSSKGMGDTVYPTTKTILGLVQSKLPMSVRMLQAELLIAMYEFSQAMPQQAYMSLGHCLQMTKAFGWHNEGFWAIDKQMTEPAEMKLNAILCLLNVAYDQPYPMHTTGLAPRLPVPMPETIDQYFPATSPFQFGDTGDQINNMFFPEATSAWYLSNVLQQLSDPTACGLTNPKTLSEMIMTHLRTTTSMGWRVGTSYIALMKLHCSGLLGGIGPMPAMSHTHIQNVQIIRHTTVVIHGKAVKLAQSEDQLTSGGIDPSWAFAMYYASLLLISHGDDVLQGFDWGQRVANLTYGLDKNGTANRLESNSTTALPVMPGNHLTSKH</sequence>
<reference evidence="1 2" key="1">
    <citation type="journal article" date="2021" name="Nat. Commun.">
        <title>Genetic determinants of endophytism in the Arabidopsis root mycobiome.</title>
        <authorList>
            <person name="Mesny F."/>
            <person name="Miyauchi S."/>
            <person name="Thiergart T."/>
            <person name="Pickel B."/>
            <person name="Atanasova L."/>
            <person name="Karlsson M."/>
            <person name="Huettel B."/>
            <person name="Barry K.W."/>
            <person name="Haridas S."/>
            <person name="Chen C."/>
            <person name="Bauer D."/>
            <person name="Andreopoulos W."/>
            <person name="Pangilinan J."/>
            <person name="LaButti K."/>
            <person name="Riley R."/>
            <person name="Lipzen A."/>
            <person name="Clum A."/>
            <person name="Drula E."/>
            <person name="Henrissat B."/>
            <person name="Kohler A."/>
            <person name="Grigoriev I.V."/>
            <person name="Martin F.M."/>
            <person name="Hacquard S."/>
        </authorList>
    </citation>
    <scope>NUCLEOTIDE SEQUENCE [LARGE SCALE GENOMIC DNA]</scope>
    <source>
        <strain evidence="1 2">MPI-SDFR-AT-0079</strain>
    </source>
</reference>
<proteinExistence type="predicted"/>
<comment type="caution">
    <text evidence="1">The sequence shown here is derived from an EMBL/GenBank/DDBJ whole genome shotgun (WGS) entry which is preliminary data.</text>
</comment>
<dbReference type="Proteomes" id="UP000724584">
    <property type="component" value="Unassembled WGS sequence"/>
</dbReference>
<accession>A0ACB7PRK5</accession>
<protein>
    <submittedName>
        <fullName evidence="1">Uncharacterized protein</fullName>
    </submittedName>
</protein>
<organism evidence="1 2">
    <name type="scientific">Chaetomium tenue</name>
    <dbReference type="NCBI Taxonomy" id="1854479"/>
    <lineage>
        <taxon>Eukaryota</taxon>
        <taxon>Fungi</taxon>
        <taxon>Dikarya</taxon>
        <taxon>Ascomycota</taxon>
        <taxon>Pezizomycotina</taxon>
        <taxon>Sordariomycetes</taxon>
        <taxon>Sordariomycetidae</taxon>
        <taxon>Sordariales</taxon>
        <taxon>Chaetomiaceae</taxon>
        <taxon>Chaetomium</taxon>
    </lineage>
</organism>
<name>A0ACB7PRK5_9PEZI</name>